<gene>
    <name evidence="2" type="ORF">E1B28_008268</name>
</gene>
<dbReference type="OrthoDB" id="3271139at2759"/>
<dbReference type="KEGG" id="more:E1B28_008268"/>
<dbReference type="Proteomes" id="UP001049176">
    <property type="component" value="Chromosome 5"/>
</dbReference>
<feature type="transmembrane region" description="Helical" evidence="1">
    <location>
        <begin position="57"/>
        <end position="75"/>
    </location>
</feature>
<sequence length="201" mass="23714">MLDINSTDELHDVRTVGTWQFMACGVQAQQWSYEPPKIDFKNEPPWRQHALHDLEPIYWTAVWIIFSFVVPGVVLRPKYDLQQNYHSLFPLGSVRRELRQMTLVSAIRYGLPEEYFIFVQDLHDWCGHLRDQYAHVYINAYRGMKLADLGKESMNVIQESIRTLGNMRSLAVESPILSQDVKNVRMVMENTEDEKKQTRRR</sequence>
<keyword evidence="3" id="KW-1185">Reference proteome</keyword>
<proteinExistence type="predicted"/>
<dbReference type="RefSeq" id="XP_043008337.1">
    <property type="nucleotide sequence ID" value="XM_043153053.1"/>
</dbReference>
<evidence type="ECO:0000256" key="1">
    <source>
        <dbReference type="SAM" id="Phobius"/>
    </source>
</evidence>
<reference evidence="2" key="1">
    <citation type="journal article" date="2021" name="Genome Biol. Evol.">
        <title>The assembled and annotated genome of the fairy-ring fungus Marasmius oreades.</title>
        <authorList>
            <person name="Hiltunen M."/>
            <person name="Ament-Velasquez S.L."/>
            <person name="Johannesson H."/>
        </authorList>
    </citation>
    <scope>NUCLEOTIDE SEQUENCE</scope>
    <source>
        <strain evidence="2">03SP1</strain>
    </source>
</reference>
<dbReference type="EMBL" id="CM032185">
    <property type="protein sequence ID" value="KAG7091867.1"/>
    <property type="molecule type" value="Genomic_DNA"/>
</dbReference>
<evidence type="ECO:0000313" key="2">
    <source>
        <dbReference type="EMBL" id="KAG7091867.1"/>
    </source>
</evidence>
<protein>
    <submittedName>
        <fullName evidence="2">Uncharacterized protein</fullName>
    </submittedName>
</protein>
<keyword evidence="1" id="KW-0472">Membrane</keyword>
<organism evidence="2 3">
    <name type="scientific">Marasmius oreades</name>
    <name type="common">fairy-ring Marasmius</name>
    <dbReference type="NCBI Taxonomy" id="181124"/>
    <lineage>
        <taxon>Eukaryota</taxon>
        <taxon>Fungi</taxon>
        <taxon>Dikarya</taxon>
        <taxon>Basidiomycota</taxon>
        <taxon>Agaricomycotina</taxon>
        <taxon>Agaricomycetes</taxon>
        <taxon>Agaricomycetidae</taxon>
        <taxon>Agaricales</taxon>
        <taxon>Marasmiineae</taxon>
        <taxon>Marasmiaceae</taxon>
        <taxon>Marasmius</taxon>
    </lineage>
</organism>
<dbReference type="GeneID" id="66077344"/>
<name>A0A9P7RYQ1_9AGAR</name>
<dbReference type="AlphaFoldDB" id="A0A9P7RYQ1"/>
<keyword evidence="1" id="KW-1133">Transmembrane helix</keyword>
<accession>A0A9P7RYQ1</accession>
<evidence type="ECO:0000313" key="3">
    <source>
        <dbReference type="Proteomes" id="UP001049176"/>
    </source>
</evidence>
<keyword evidence="1" id="KW-0812">Transmembrane</keyword>
<comment type="caution">
    <text evidence="2">The sequence shown here is derived from an EMBL/GenBank/DDBJ whole genome shotgun (WGS) entry which is preliminary data.</text>
</comment>